<name>A0A2P2LQZ3_RHIMU</name>
<protein>
    <submittedName>
        <fullName evidence="2">Uncharacterized protein</fullName>
    </submittedName>
</protein>
<keyword evidence="1" id="KW-0472">Membrane</keyword>
<sequence length="52" mass="6054">MRWPHIGQNLFLSSNVHFFSCFCLGPNSMSGFCPFMLTWRKPTDLSRIFNAL</sequence>
<evidence type="ECO:0000256" key="1">
    <source>
        <dbReference type="SAM" id="Phobius"/>
    </source>
</evidence>
<reference evidence="2" key="1">
    <citation type="submission" date="2018-02" db="EMBL/GenBank/DDBJ databases">
        <title>Rhizophora mucronata_Transcriptome.</title>
        <authorList>
            <person name="Meera S.P."/>
            <person name="Sreeshan A."/>
            <person name="Augustine A."/>
        </authorList>
    </citation>
    <scope>NUCLEOTIDE SEQUENCE</scope>
    <source>
        <tissue evidence="2">Leaf</tissue>
    </source>
</reference>
<dbReference type="EMBL" id="GGEC01039904">
    <property type="protein sequence ID" value="MBX20388.1"/>
    <property type="molecule type" value="Transcribed_RNA"/>
</dbReference>
<organism evidence="2">
    <name type="scientific">Rhizophora mucronata</name>
    <name type="common">Asiatic mangrove</name>
    <dbReference type="NCBI Taxonomy" id="61149"/>
    <lineage>
        <taxon>Eukaryota</taxon>
        <taxon>Viridiplantae</taxon>
        <taxon>Streptophyta</taxon>
        <taxon>Embryophyta</taxon>
        <taxon>Tracheophyta</taxon>
        <taxon>Spermatophyta</taxon>
        <taxon>Magnoliopsida</taxon>
        <taxon>eudicotyledons</taxon>
        <taxon>Gunneridae</taxon>
        <taxon>Pentapetalae</taxon>
        <taxon>rosids</taxon>
        <taxon>fabids</taxon>
        <taxon>Malpighiales</taxon>
        <taxon>Rhizophoraceae</taxon>
        <taxon>Rhizophora</taxon>
    </lineage>
</organism>
<evidence type="ECO:0000313" key="2">
    <source>
        <dbReference type="EMBL" id="MBX20388.1"/>
    </source>
</evidence>
<keyword evidence="1" id="KW-1133">Transmembrane helix</keyword>
<keyword evidence="1" id="KW-0812">Transmembrane</keyword>
<accession>A0A2P2LQZ3</accession>
<dbReference type="AlphaFoldDB" id="A0A2P2LQZ3"/>
<feature type="transmembrane region" description="Helical" evidence="1">
    <location>
        <begin position="16"/>
        <end position="37"/>
    </location>
</feature>
<proteinExistence type="predicted"/>